<dbReference type="RefSeq" id="WP_069647563.1">
    <property type="nucleotide sequence ID" value="NZ_MIJZ01000019.1"/>
</dbReference>
<dbReference type="GO" id="GO:0016747">
    <property type="term" value="F:acyltransferase activity, transferring groups other than amino-acyl groups"/>
    <property type="evidence" value="ECO:0007669"/>
    <property type="project" value="InterPro"/>
</dbReference>
<dbReference type="PANTHER" id="PTHR43800">
    <property type="entry name" value="PEPTIDYL-LYSINE N-ACETYLTRANSFERASE YJAB"/>
    <property type="match status" value="1"/>
</dbReference>
<organism evidence="4 5">
    <name type="scientific">Enterococcus ureasiticus</name>
    <dbReference type="NCBI Taxonomy" id="903984"/>
    <lineage>
        <taxon>Bacteria</taxon>
        <taxon>Bacillati</taxon>
        <taxon>Bacillota</taxon>
        <taxon>Bacilli</taxon>
        <taxon>Lactobacillales</taxon>
        <taxon>Enterococcaceae</taxon>
        <taxon>Enterococcus</taxon>
    </lineage>
</organism>
<dbReference type="Gene3D" id="3.40.630.30">
    <property type="match status" value="1"/>
</dbReference>
<comment type="caution">
    <text evidence="4">The sequence shown here is derived from an EMBL/GenBank/DDBJ whole genome shotgun (WGS) entry which is preliminary data.</text>
</comment>
<dbReference type="SUPFAM" id="SSF55729">
    <property type="entry name" value="Acyl-CoA N-acyltransferases (Nat)"/>
    <property type="match status" value="1"/>
</dbReference>
<dbReference type="Proteomes" id="UP000094068">
    <property type="component" value="Unassembled WGS sequence"/>
</dbReference>
<dbReference type="InterPro" id="IPR016181">
    <property type="entry name" value="Acyl_CoA_acyltransferase"/>
</dbReference>
<evidence type="ECO:0000256" key="2">
    <source>
        <dbReference type="ARBA" id="ARBA00023315"/>
    </source>
</evidence>
<evidence type="ECO:0000313" key="5">
    <source>
        <dbReference type="Proteomes" id="UP000094068"/>
    </source>
</evidence>
<dbReference type="PROSITE" id="PS51186">
    <property type="entry name" value="GNAT"/>
    <property type="match status" value="1"/>
</dbReference>
<evidence type="ECO:0000256" key="1">
    <source>
        <dbReference type="ARBA" id="ARBA00022679"/>
    </source>
</evidence>
<keyword evidence="5" id="KW-1185">Reference proteome</keyword>
<protein>
    <submittedName>
        <fullName evidence="4">GNAT family N-acetyltransferase</fullName>
    </submittedName>
</protein>
<proteinExistence type="predicted"/>
<evidence type="ECO:0000313" key="4">
    <source>
        <dbReference type="EMBL" id="OEG08321.1"/>
    </source>
</evidence>
<reference evidence="5" key="1">
    <citation type="submission" date="2016-09" db="EMBL/GenBank/DDBJ databases">
        <authorList>
            <person name="Gulvik C.A."/>
        </authorList>
    </citation>
    <scope>NUCLEOTIDE SEQUENCE [LARGE SCALE GENOMIC DNA]</scope>
    <source>
        <strain evidence="5">DSM 23328</strain>
    </source>
</reference>
<dbReference type="PANTHER" id="PTHR43800:SF1">
    <property type="entry name" value="PEPTIDYL-LYSINE N-ACETYLTRANSFERASE YJAB"/>
    <property type="match status" value="1"/>
</dbReference>
<sequence length="146" mass="17011">MDQHQATENEYSKLVEIWAKSVEQTHDFLSTEDFETIKNELPTYFPHLDVRVWTDQDKVIGFSGVDGKKLEMLFLDPLYIGKGYGKQVVTNLLKENDIQFIDVNEQNQSAKAFYRVMGFDEYERSEVDDAGRPYPILHLKKGTKEK</sequence>
<evidence type="ECO:0000259" key="3">
    <source>
        <dbReference type="PROSITE" id="PS51186"/>
    </source>
</evidence>
<dbReference type="OrthoDB" id="9789605at2"/>
<gene>
    <name evidence="4" type="ORF">BCR21_16185</name>
</gene>
<name>A0A1E5G6S3_9ENTE</name>
<dbReference type="EMBL" id="MIJZ01000019">
    <property type="protein sequence ID" value="OEG08321.1"/>
    <property type="molecule type" value="Genomic_DNA"/>
</dbReference>
<accession>A0A1E5G6S3</accession>
<dbReference type="AlphaFoldDB" id="A0A1E5G6S3"/>
<dbReference type="Pfam" id="PF13673">
    <property type="entry name" value="Acetyltransf_10"/>
    <property type="match status" value="1"/>
</dbReference>
<feature type="domain" description="N-acetyltransferase" evidence="3">
    <location>
        <begin position="1"/>
        <end position="143"/>
    </location>
</feature>
<keyword evidence="2" id="KW-0012">Acyltransferase</keyword>
<keyword evidence="1 4" id="KW-0808">Transferase</keyword>
<dbReference type="InterPro" id="IPR000182">
    <property type="entry name" value="GNAT_dom"/>
</dbReference>